<proteinExistence type="predicted"/>
<keyword evidence="1" id="KW-0808">Transferase</keyword>
<reference evidence="1" key="1">
    <citation type="submission" date="2024-09" db="EMBL/GenBank/DDBJ databases">
        <title>Draft Genome Sequences of Neofusicoccum parvum.</title>
        <authorList>
            <person name="Ashida A."/>
            <person name="Camagna M."/>
            <person name="Tanaka A."/>
            <person name="Takemoto D."/>
        </authorList>
    </citation>
    <scope>NUCLEOTIDE SEQUENCE</scope>
    <source>
        <strain evidence="1">PPO83</strain>
    </source>
</reference>
<sequence length="487" mass="51250">MSTKHFFPDTNGVVVRALNSIVARNPHLEHDEANRVVFSKTHPPSKVTIISGGGSGHEPAWAGYVGDGMLTASVAGEVFASPSTKQVMAAIRNVPSDAGVILCITNYTGDRLHFGLAREKAHATGQKIAQIPLTDDVALGRKKSELLGRRGLAGNVLVLKLLGAAAHESWNFEECWKLGTEVNAQLATIGTSLDHCHIPGRTHHETIDQDACVLGMGIHNEPGLRKISPMPSPQDLIKEMLLYVLDPNDSDRAFVKFDPKDEIALLINNFGGLSNLELEALTQIALEQLALTAEPDITKYDIQMGDGDCGEAVAGVCNALLAQMKGAPFVTKAPSLFPALDAINATLEDMGGSLGAILSILLTAFAGNLQRAASTSASSFKLDGGSIGAAAGEALDSLKAYTGARVGDRTVMDTLMPFCETLRDTADAGKALVAAEEGAKRTAGMKPRFGRATYVGDTKEGEAMPPDPGAYAVAVFLRGLVEGGGWA</sequence>
<dbReference type="Proteomes" id="UP001165186">
    <property type="component" value="Unassembled WGS sequence"/>
</dbReference>
<keyword evidence="2" id="KW-1185">Reference proteome</keyword>
<evidence type="ECO:0000313" key="1">
    <source>
        <dbReference type="EMBL" id="GME26709.1"/>
    </source>
</evidence>
<keyword evidence="1" id="KW-0418">Kinase</keyword>
<accession>A0ACB5S1Q3</accession>
<comment type="caution">
    <text evidence="1">The sequence shown here is derived from an EMBL/GenBank/DDBJ whole genome shotgun (WGS) entry which is preliminary data.</text>
</comment>
<organism evidence="1 2">
    <name type="scientific">Neofusicoccum parvum</name>
    <dbReference type="NCBI Taxonomy" id="310453"/>
    <lineage>
        <taxon>Eukaryota</taxon>
        <taxon>Fungi</taxon>
        <taxon>Dikarya</taxon>
        <taxon>Ascomycota</taxon>
        <taxon>Pezizomycotina</taxon>
        <taxon>Dothideomycetes</taxon>
        <taxon>Dothideomycetes incertae sedis</taxon>
        <taxon>Botryosphaeriales</taxon>
        <taxon>Botryosphaeriaceae</taxon>
        <taxon>Neofusicoccum</taxon>
    </lineage>
</organism>
<evidence type="ECO:0000313" key="2">
    <source>
        <dbReference type="Proteomes" id="UP001165186"/>
    </source>
</evidence>
<name>A0ACB5S1Q3_9PEZI</name>
<protein>
    <submittedName>
        <fullName evidence="1">Dak kinase</fullName>
    </submittedName>
</protein>
<dbReference type="EMBL" id="BSXG01000030">
    <property type="protein sequence ID" value="GME26709.1"/>
    <property type="molecule type" value="Genomic_DNA"/>
</dbReference>
<gene>
    <name evidence="1" type="primary">g10004</name>
    <name evidence="1" type="ORF">NpPPO83_00010004</name>
</gene>